<evidence type="ECO:0000313" key="3">
    <source>
        <dbReference type="Proteomes" id="UP000184267"/>
    </source>
</evidence>
<organism evidence="2 3">
    <name type="scientific">Trametes pubescens</name>
    <name type="common">White-rot fungus</name>
    <dbReference type="NCBI Taxonomy" id="154538"/>
    <lineage>
        <taxon>Eukaryota</taxon>
        <taxon>Fungi</taxon>
        <taxon>Dikarya</taxon>
        <taxon>Basidiomycota</taxon>
        <taxon>Agaricomycotina</taxon>
        <taxon>Agaricomycetes</taxon>
        <taxon>Polyporales</taxon>
        <taxon>Polyporaceae</taxon>
        <taxon>Trametes</taxon>
    </lineage>
</organism>
<dbReference type="AlphaFoldDB" id="A0A1M2W0X5"/>
<accession>A0A1M2W0X5</accession>
<comment type="caution">
    <text evidence="2">The sequence shown here is derived from an EMBL/GenBank/DDBJ whole genome shotgun (WGS) entry which is preliminary data.</text>
</comment>
<feature type="compositionally biased region" description="Polar residues" evidence="1">
    <location>
        <begin position="1"/>
        <end position="12"/>
    </location>
</feature>
<protein>
    <submittedName>
        <fullName evidence="2">Uncharacterized protein</fullName>
    </submittedName>
</protein>
<reference evidence="2 3" key="1">
    <citation type="submission" date="2016-10" db="EMBL/GenBank/DDBJ databases">
        <title>Genome sequence of the basidiomycete white-rot fungus Trametes pubescens.</title>
        <authorList>
            <person name="Makela M.R."/>
            <person name="Granchi Z."/>
            <person name="Peng M."/>
            <person name="De Vries R.P."/>
            <person name="Grigoriev I."/>
            <person name="Riley R."/>
            <person name="Hilden K."/>
        </authorList>
    </citation>
    <scope>NUCLEOTIDE SEQUENCE [LARGE SCALE GENOMIC DNA]</scope>
    <source>
        <strain evidence="2 3">FBCC735</strain>
    </source>
</reference>
<keyword evidence="3" id="KW-1185">Reference proteome</keyword>
<gene>
    <name evidence="2" type="ORF">TRAPUB_10028</name>
</gene>
<name>A0A1M2W0X5_TRAPU</name>
<sequence>MKQGSYSQTQTPAGARGQDEKSVLEPGVHGRCVREPLEPISNSASYTPPRTAATPPSYQPRPDRLLVLPPSPFYLVFSLTLFTTSI</sequence>
<proteinExistence type="predicted"/>
<evidence type="ECO:0000256" key="1">
    <source>
        <dbReference type="SAM" id="MobiDB-lite"/>
    </source>
</evidence>
<feature type="region of interest" description="Disordered" evidence="1">
    <location>
        <begin position="1"/>
        <end position="61"/>
    </location>
</feature>
<evidence type="ECO:0000313" key="2">
    <source>
        <dbReference type="EMBL" id="OJT13430.1"/>
    </source>
</evidence>
<dbReference type="Proteomes" id="UP000184267">
    <property type="component" value="Unassembled WGS sequence"/>
</dbReference>
<dbReference type="EMBL" id="MNAD01000409">
    <property type="protein sequence ID" value="OJT13430.1"/>
    <property type="molecule type" value="Genomic_DNA"/>
</dbReference>